<feature type="transmembrane region" description="Helical" evidence="7">
    <location>
        <begin position="103"/>
        <end position="123"/>
    </location>
</feature>
<evidence type="ECO:0000256" key="5">
    <source>
        <dbReference type="ARBA" id="ARBA00022989"/>
    </source>
</evidence>
<evidence type="ECO:0000256" key="3">
    <source>
        <dbReference type="ARBA" id="ARBA00022475"/>
    </source>
</evidence>
<dbReference type="EMBL" id="MPJW01000260">
    <property type="protein sequence ID" value="OLU36762.1"/>
    <property type="molecule type" value="Genomic_DNA"/>
</dbReference>
<dbReference type="InterPro" id="IPR000917">
    <property type="entry name" value="Sulfatase_N"/>
</dbReference>
<dbReference type="Gene3D" id="3.40.720.10">
    <property type="entry name" value="Alkaline Phosphatase, subunit A"/>
    <property type="match status" value="1"/>
</dbReference>
<keyword evidence="10" id="KW-1185">Reference proteome</keyword>
<keyword evidence="6 7" id="KW-0472">Membrane</keyword>
<dbReference type="RefSeq" id="WP_075820996.1">
    <property type="nucleotide sequence ID" value="NZ_CAPNHH010000001.1"/>
</dbReference>
<name>A0A1U7ND33_9FIRM</name>
<comment type="pathway">
    <text evidence="2">Cell wall biogenesis; lipoteichoic acid biosynthesis.</text>
</comment>
<dbReference type="AlphaFoldDB" id="A0A1U7ND33"/>
<evidence type="ECO:0000259" key="8">
    <source>
        <dbReference type="Pfam" id="PF00884"/>
    </source>
</evidence>
<organism evidence="9 10">
    <name type="scientific">Ileibacterium valens</name>
    <dbReference type="NCBI Taxonomy" id="1862668"/>
    <lineage>
        <taxon>Bacteria</taxon>
        <taxon>Bacillati</taxon>
        <taxon>Bacillota</taxon>
        <taxon>Erysipelotrichia</taxon>
        <taxon>Erysipelotrichales</taxon>
        <taxon>Erysipelotrichaceae</taxon>
        <taxon>Ileibacterium</taxon>
    </lineage>
</organism>
<dbReference type="GO" id="GO:0005886">
    <property type="term" value="C:plasma membrane"/>
    <property type="evidence" value="ECO:0007669"/>
    <property type="project" value="UniProtKB-SubCell"/>
</dbReference>
<evidence type="ECO:0000313" key="10">
    <source>
        <dbReference type="Proteomes" id="UP000186341"/>
    </source>
</evidence>
<dbReference type="SUPFAM" id="SSF53649">
    <property type="entry name" value="Alkaline phosphatase-like"/>
    <property type="match status" value="1"/>
</dbReference>
<dbReference type="InterPro" id="IPR017850">
    <property type="entry name" value="Alkaline_phosphatase_core_sf"/>
</dbReference>
<evidence type="ECO:0000256" key="4">
    <source>
        <dbReference type="ARBA" id="ARBA00022692"/>
    </source>
</evidence>
<gene>
    <name evidence="9" type="ORF">BO222_12025</name>
</gene>
<comment type="caution">
    <text evidence="9">The sequence shown here is derived from an EMBL/GenBank/DDBJ whole genome shotgun (WGS) entry which is preliminary data.</text>
</comment>
<evidence type="ECO:0000256" key="7">
    <source>
        <dbReference type="SAM" id="Phobius"/>
    </source>
</evidence>
<dbReference type="Pfam" id="PF00884">
    <property type="entry name" value="Sulfatase"/>
    <property type="match status" value="1"/>
</dbReference>
<comment type="subcellular location">
    <subcellularLocation>
        <location evidence="1">Cell membrane</location>
        <topology evidence="1">Multi-pass membrane protein</topology>
    </subcellularLocation>
</comment>
<dbReference type="CDD" id="cd16015">
    <property type="entry name" value="LTA_synthase"/>
    <property type="match status" value="1"/>
</dbReference>
<evidence type="ECO:0000256" key="2">
    <source>
        <dbReference type="ARBA" id="ARBA00004936"/>
    </source>
</evidence>
<dbReference type="OrthoDB" id="9760224at2"/>
<evidence type="ECO:0000256" key="6">
    <source>
        <dbReference type="ARBA" id="ARBA00023136"/>
    </source>
</evidence>
<feature type="transmembrane region" description="Helical" evidence="7">
    <location>
        <begin position="7"/>
        <end position="26"/>
    </location>
</feature>
<keyword evidence="4 7" id="KW-0812">Transmembrane</keyword>
<protein>
    <recommendedName>
        <fullName evidence="8">Sulfatase N-terminal domain-containing protein</fullName>
    </recommendedName>
</protein>
<evidence type="ECO:0000256" key="1">
    <source>
        <dbReference type="ARBA" id="ARBA00004651"/>
    </source>
</evidence>
<reference evidence="9 10" key="1">
    <citation type="submission" date="2016-11" db="EMBL/GenBank/DDBJ databases">
        <title>Description of two novel members of the family Erysipelotrichaceae: Ileibacterium lipovorans gen. nov., sp. nov. and Dubosiella newyorkensis, gen. nov., sp. nov.</title>
        <authorList>
            <person name="Cox L.M."/>
            <person name="Sohn J."/>
            <person name="Tyrrell K.L."/>
            <person name="Citron D.M."/>
            <person name="Lawson P.A."/>
            <person name="Patel N.B."/>
            <person name="Iizumi T."/>
            <person name="Perez-Perez G.I."/>
            <person name="Goldstein E.J."/>
            <person name="Blaser M.J."/>
        </authorList>
    </citation>
    <scope>NUCLEOTIDE SEQUENCE [LARGE SCALE GENOMIC DNA]</scope>
    <source>
        <strain evidence="9 10">NYU-BL-A3</strain>
    </source>
</reference>
<feature type="domain" description="Sulfatase N-terminal" evidence="8">
    <location>
        <begin position="246"/>
        <end position="412"/>
    </location>
</feature>
<proteinExistence type="predicted"/>
<dbReference type="InterPro" id="IPR050448">
    <property type="entry name" value="OpgB/LTA_synthase_biosynth"/>
</dbReference>
<dbReference type="PANTHER" id="PTHR47371">
    <property type="entry name" value="LIPOTEICHOIC ACID SYNTHASE"/>
    <property type="match status" value="1"/>
</dbReference>
<dbReference type="PANTHER" id="PTHR47371:SF3">
    <property type="entry name" value="PHOSPHOGLYCEROL TRANSFERASE I"/>
    <property type="match status" value="1"/>
</dbReference>
<dbReference type="Proteomes" id="UP000186341">
    <property type="component" value="Unassembled WGS sequence"/>
</dbReference>
<keyword evidence="3" id="KW-1003">Cell membrane</keyword>
<feature type="transmembrane region" description="Helical" evidence="7">
    <location>
        <begin position="64"/>
        <end position="83"/>
    </location>
</feature>
<keyword evidence="5 7" id="KW-1133">Transmembrane helix</keyword>
<evidence type="ECO:0000313" key="9">
    <source>
        <dbReference type="EMBL" id="OLU36762.1"/>
    </source>
</evidence>
<accession>A0A1U7ND33</accession>
<sequence>MWIFTATLAWILYLLVCIAGYSIFYLTENVQVASFSQLLYTLQVSMGGAENTVWQIVGGFFERMWLQVLLSTLLYAGFLYLALRRKKRITKKQDVPLILERAISVIGCLCIALNLMLCGALGAKLHEGYNLLGIGQYLDERKTISQLYENYYQKPSEALIQYPEQKKNLIWIYMESMESTYASREDGGTMDDNLIPNLTRIARENQDFSADDSDKINGGRVTNGSSWTIAGMVSQSSGTPLALGNGEFTKNFDEENNFMPNLDTLGDLLMEQGYQQQLMVGSEAAYAGRANFYSQHGNYEIFDLQTARDEGRIPQNYKEWWGFEDKKLFEYAKEAILEMAASDQPFNFTMLTADTHFKNGYLCEDCKELYDEQMENVIHCSDHRVGEFIDWIQAQDFAEDTVIVLSGDHLNMDGLIPELVDERFERKVYFTVINGPDVECAKTREFTTLDIFPTVAEALGIAIEGHRLGLGTSLYGDVPTLSEELGFNKLNSQIAYQSNYYNETLLAGDDTKEEAEGTE</sequence>
<dbReference type="GeneID" id="82203858"/>